<evidence type="ECO:0000313" key="1">
    <source>
        <dbReference type="EMBL" id="CAG8541926.1"/>
    </source>
</evidence>
<sequence length="119" mass="13875">MVRENKFVKRATITDKKCHSWNAREKLAAVLFQEKKCSIHLTAAKFNVKPKQICDWREKKEMLMKARPHIKRLGDGAKAKYPELEKSLVSWIKELRQRGKQVTRCMVQLKAKGLAKQLA</sequence>
<dbReference type="Proteomes" id="UP000789920">
    <property type="component" value="Unassembled WGS sequence"/>
</dbReference>
<name>A0ACA9LPW2_9GLOM</name>
<organism evidence="1 2">
    <name type="scientific">Racocetra persica</name>
    <dbReference type="NCBI Taxonomy" id="160502"/>
    <lineage>
        <taxon>Eukaryota</taxon>
        <taxon>Fungi</taxon>
        <taxon>Fungi incertae sedis</taxon>
        <taxon>Mucoromycota</taxon>
        <taxon>Glomeromycotina</taxon>
        <taxon>Glomeromycetes</taxon>
        <taxon>Diversisporales</taxon>
        <taxon>Gigasporaceae</taxon>
        <taxon>Racocetra</taxon>
    </lineage>
</organism>
<dbReference type="EMBL" id="CAJVQC010004544">
    <property type="protein sequence ID" value="CAG8541926.1"/>
    <property type="molecule type" value="Genomic_DNA"/>
</dbReference>
<proteinExistence type="predicted"/>
<keyword evidence="2" id="KW-1185">Reference proteome</keyword>
<reference evidence="1" key="1">
    <citation type="submission" date="2021-06" db="EMBL/GenBank/DDBJ databases">
        <authorList>
            <person name="Kallberg Y."/>
            <person name="Tangrot J."/>
            <person name="Rosling A."/>
        </authorList>
    </citation>
    <scope>NUCLEOTIDE SEQUENCE</scope>
    <source>
        <strain evidence="1">MA461A</strain>
    </source>
</reference>
<protein>
    <submittedName>
        <fullName evidence="1">5574_t:CDS:1</fullName>
    </submittedName>
</protein>
<comment type="caution">
    <text evidence="1">The sequence shown here is derived from an EMBL/GenBank/DDBJ whole genome shotgun (WGS) entry which is preliminary data.</text>
</comment>
<accession>A0ACA9LPW2</accession>
<gene>
    <name evidence="1" type="ORF">RPERSI_LOCUS3587</name>
</gene>
<evidence type="ECO:0000313" key="2">
    <source>
        <dbReference type="Proteomes" id="UP000789920"/>
    </source>
</evidence>